<proteinExistence type="predicted"/>
<evidence type="ECO:0000313" key="2">
    <source>
        <dbReference type="Proteomes" id="UP000231279"/>
    </source>
</evidence>
<dbReference type="PANTHER" id="PTHR37705:SF1">
    <property type="entry name" value="TRANSMEMBRANE PROTEIN"/>
    <property type="match status" value="1"/>
</dbReference>
<dbReference type="AlphaFoldDB" id="A0A2G9GTD6"/>
<comment type="caution">
    <text evidence="1">The sequence shown here is derived from an EMBL/GenBank/DDBJ whole genome shotgun (WGS) entry which is preliminary data.</text>
</comment>
<evidence type="ECO:0000313" key="1">
    <source>
        <dbReference type="EMBL" id="PIN08290.1"/>
    </source>
</evidence>
<sequence>MQKMEMCLLLLKIAVEFVVVFVEAIGSVIIHNDSALSRYPNYAVPYVPFVGLLP</sequence>
<dbReference type="Proteomes" id="UP000231279">
    <property type="component" value="Unassembled WGS sequence"/>
</dbReference>
<dbReference type="EMBL" id="NKXS01003862">
    <property type="protein sequence ID" value="PIN08290.1"/>
    <property type="molecule type" value="Genomic_DNA"/>
</dbReference>
<organism evidence="1 2">
    <name type="scientific">Handroanthus impetiginosus</name>
    <dbReference type="NCBI Taxonomy" id="429701"/>
    <lineage>
        <taxon>Eukaryota</taxon>
        <taxon>Viridiplantae</taxon>
        <taxon>Streptophyta</taxon>
        <taxon>Embryophyta</taxon>
        <taxon>Tracheophyta</taxon>
        <taxon>Spermatophyta</taxon>
        <taxon>Magnoliopsida</taxon>
        <taxon>eudicotyledons</taxon>
        <taxon>Gunneridae</taxon>
        <taxon>Pentapetalae</taxon>
        <taxon>asterids</taxon>
        <taxon>lamiids</taxon>
        <taxon>Lamiales</taxon>
        <taxon>Bignoniaceae</taxon>
        <taxon>Crescentiina</taxon>
        <taxon>Tabebuia alliance</taxon>
        <taxon>Handroanthus</taxon>
    </lineage>
</organism>
<dbReference type="PANTHER" id="PTHR37705">
    <property type="entry name" value="BNAA08G11710D PROTEIN"/>
    <property type="match status" value="1"/>
</dbReference>
<reference evidence="2" key="1">
    <citation type="journal article" date="2018" name="Gigascience">
        <title>Genome assembly of the Pink Ipe (Handroanthus impetiginosus, Bignoniaceae), a highly valued, ecologically keystone Neotropical timber forest tree.</title>
        <authorList>
            <person name="Silva-Junior O.B."/>
            <person name="Grattapaglia D."/>
            <person name="Novaes E."/>
            <person name="Collevatti R.G."/>
        </authorList>
    </citation>
    <scope>NUCLEOTIDE SEQUENCE [LARGE SCALE GENOMIC DNA]</scope>
    <source>
        <strain evidence="2">cv. UFG-1</strain>
    </source>
</reference>
<accession>A0A2G9GTD6</accession>
<keyword evidence="2" id="KW-1185">Reference proteome</keyword>
<gene>
    <name evidence="1" type="ORF">CDL12_19143</name>
</gene>
<name>A0A2G9GTD6_9LAMI</name>
<protein>
    <submittedName>
        <fullName evidence="1">Uncharacterized protein</fullName>
    </submittedName>
</protein>